<accession>A0A8J4XNV5</accession>
<feature type="signal peptide" evidence="1">
    <location>
        <begin position="1"/>
        <end position="21"/>
    </location>
</feature>
<keyword evidence="1" id="KW-0732">Signal</keyword>
<reference evidence="2" key="1">
    <citation type="submission" date="2020-07" db="EMBL/GenBank/DDBJ databases">
        <title>The High-quality genome of the commercially important snow crab, Chionoecetes opilio.</title>
        <authorList>
            <person name="Jeong J.-H."/>
            <person name="Ryu S."/>
        </authorList>
    </citation>
    <scope>NUCLEOTIDE SEQUENCE</scope>
    <source>
        <strain evidence="2">MADBK_172401_WGS</strain>
        <tissue evidence="2">Digestive gland</tissue>
    </source>
</reference>
<dbReference type="AlphaFoldDB" id="A0A8J4XNV5"/>
<evidence type="ECO:0000313" key="3">
    <source>
        <dbReference type="Proteomes" id="UP000770661"/>
    </source>
</evidence>
<name>A0A8J4XNV5_CHIOP</name>
<proteinExistence type="predicted"/>
<evidence type="ECO:0008006" key="4">
    <source>
        <dbReference type="Google" id="ProtNLM"/>
    </source>
</evidence>
<dbReference type="EMBL" id="JACEEZ010023612">
    <property type="protein sequence ID" value="KAG0711098.1"/>
    <property type="molecule type" value="Genomic_DNA"/>
</dbReference>
<keyword evidence="3" id="KW-1185">Reference proteome</keyword>
<dbReference type="Proteomes" id="UP000770661">
    <property type="component" value="Unassembled WGS sequence"/>
</dbReference>
<organism evidence="2 3">
    <name type="scientific">Chionoecetes opilio</name>
    <name type="common">Atlantic snow crab</name>
    <name type="synonym">Cancer opilio</name>
    <dbReference type="NCBI Taxonomy" id="41210"/>
    <lineage>
        <taxon>Eukaryota</taxon>
        <taxon>Metazoa</taxon>
        <taxon>Ecdysozoa</taxon>
        <taxon>Arthropoda</taxon>
        <taxon>Crustacea</taxon>
        <taxon>Multicrustacea</taxon>
        <taxon>Malacostraca</taxon>
        <taxon>Eumalacostraca</taxon>
        <taxon>Eucarida</taxon>
        <taxon>Decapoda</taxon>
        <taxon>Pleocyemata</taxon>
        <taxon>Brachyura</taxon>
        <taxon>Eubrachyura</taxon>
        <taxon>Majoidea</taxon>
        <taxon>Majidae</taxon>
        <taxon>Chionoecetes</taxon>
    </lineage>
</organism>
<comment type="caution">
    <text evidence="2">The sequence shown here is derived from an EMBL/GenBank/DDBJ whole genome shotgun (WGS) entry which is preliminary data.</text>
</comment>
<evidence type="ECO:0000256" key="1">
    <source>
        <dbReference type="SAM" id="SignalP"/>
    </source>
</evidence>
<feature type="chain" id="PRO_5035274266" description="Secreted protein" evidence="1">
    <location>
        <begin position="22"/>
        <end position="79"/>
    </location>
</feature>
<evidence type="ECO:0000313" key="2">
    <source>
        <dbReference type="EMBL" id="KAG0711098.1"/>
    </source>
</evidence>
<gene>
    <name evidence="2" type="ORF">GWK47_021373</name>
</gene>
<protein>
    <recommendedName>
        <fullName evidence="4">Secreted protein</fullName>
    </recommendedName>
</protein>
<sequence>MPHSLLPAGTVLLMAVVSATAFLATSLNSTDPDVASILCPKQMTPQLSHLFLKLNSLLKPLLKIPLWLMKACSSFSSTL</sequence>